<evidence type="ECO:0000256" key="5">
    <source>
        <dbReference type="ARBA" id="ARBA00022490"/>
    </source>
</evidence>
<gene>
    <name evidence="9" type="ORF">Poli38472_004001</name>
</gene>
<evidence type="ECO:0000313" key="10">
    <source>
        <dbReference type="Proteomes" id="UP000794436"/>
    </source>
</evidence>
<dbReference type="OrthoDB" id="5548448at2759"/>
<keyword evidence="7" id="KW-0539">Nucleus</keyword>
<keyword evidence="10" id="KW-1185">Reference proteome</keyword>
<evidence type="ECO:0000256" key="8">
    <source>
        <dbReference type="ARBA" id="ARBA00040444"/>
    </source>
</evidence>
<evidence type="ECO:0000313" key="9">
    <source>
        <dbReference type="EMBL" id="TMW66236.1"/>
    </source>
</evidence>
<dbReference type="Proteomes" id="UP000794436">
    <property type="component" value="Unassembled WGS sequence"/>
</dbReference>
<keyword evidence="6" id="KW-0653">Protein transport</keyword>
<evidence type="ECO:0000256" key="1">
    <source>
        <dbReference type="ARBA" id="ARBA00004123"/>
    </source>
</evidence>
<dbReference type="AlphaFoldDB" id="A0A8K1CP83"/>
<dbReference type="InterPro" id="IPR016024">
    <property type="entry name" value="ARM-type_fold"/>
</dbReference>
<evidence type="ECO:0000256" key="2">
    <source>
        <dbReference type="ARBA" id="ARBA00004496"/>
    </source>
</evidence>
<comment type="similarity">
    <text evidence="3">Belongs to the exportin family.</text>
</comment>
<dbReference type="SUPFAM" id="SSF48371">
    <property type="entry name" value="ARM repeat"/>
    <property type="match status" value="1"/>
</dbReference>
<name>A0A8K1CP83_PYTOL</name>
<dbReference type="GO" id="GO:0005049">
    <property type="term" value="F:nuclear export signal receptor activity"/>
    <property type="evidence" value="ECO:0007669"/>
    <property type="project" value="InterPro"/>
</dbReference>
<evidence type="ECO:0000256" key="3">
    <source>
        <dbReference type="ARBA" id="ARBA00009466"/>
    </source>
</evidence>
<comment type="caution">
    <text evidence="9">The sequence shown here is derived from an EMBL/GenBank/DDBJ whole genome shotgun (WGS) entry which is preliminary data.</text>
</comment>
<proteinExistence type="inferred from homology"/>
<reference evidence="9" key="1">
    <citation type="submission" date="2019-03" db="EMBL/GenBank/DDBJ databases">
        <title>Long read genome sequence of the mycoparasitic Pythium oligandrum ATCC 38472 isolated from sugarbeet rhizosphere.</title>
        <authorList>
            <person name="Gaulin E."/>
        </authorList>
    </citation>
    <scope>NUCLEOTIDE SEQUENCE</scope>
    <source>
        <strain evidence="9">ATCC 38472_TT</strain>
    </source>
</reference>
<sequence length="1194" mass="133192">MSALATLEAACLALHAPPTDEEAKRKRLEAEAVLEHFKRSPSALQDAVSLIVPTTPAVVQFHCIATIREVTLKKWPLLTPQERSQPMDLMMQFLWEHYASLPPFVSGSLLQTIVLMMKRGWLERSNDERQAVIQQMGQMMSGAGDAQQATIVRRLIAAKWILAFVTEFSSASRSSAMFQPIEFHTSCRKTLRKGGLKDLVGFGIQLLEDLIQTTTMCSTQDGHELNVPREQLELLETAFLLVVEMLNWDFTDSMGNLAWSLTATDAGTEESRPTIVPDDSWRATLIRPELIHSAFNTYAFFRNLKTKNENLLHLARQFLIQLASLRGPIFKNKAEQVQFLQEVFRGTSGIIHHPFLDMVAANDYASYDIATREMIDMCQLLFRLINNLGLEAFIKQAPPQLFSSFLEELSSLSCKLLQSALEKIRAHLQQQTDGTVDDLWQLEAVDVLLDAWVALITDPFLDSGRLPNEPLSPELQAVSSALSQFSAPVVDLYLQTQFELCSVNALADQDEEEDVEDNSAAGTREQYEMAASLARMNASSSASLLLKLLQSLVSDIQQNLAGLQGRNEITPVLSQLYEKLHFTVEFTGLFLADDYTSEQPGIPSRIHETFFHQTGSTGGSDVINLLLYVLSQILEFDASRVAQNPLSETLSPFVSEQLILTITRLCATYLGPEVVVSDVAPALSQVFGLQEGSQAGALATFLVQQCSMYLIHWPTQPVVMENLMQFLLKLSSNKVIAHVVQAPFWQSLVQANAAAGTFLTAQAAGEQLLSAVARIPSALRGQLVEALCRAGMSCPDEAMQRGHFDAIASPLTQRLQNLIATPNFGSSESANDVRVQEELKLVVELYSGVARSTEAKSHSMISSFALPALPVMVKLFDLFHGDAQIVYLILRFYCLLVEAQISYLSPKDALQVYTSSHELIRSYARHNLGKKSVFADAEEDSYTDLLALLQLLSHLVSKEFIDYSDASADQTDVEHVTGVVVDVVFAGLSQVIPLMTEQLLQYPSLSKQYFTLISYMIDVHAERLAHLDERLFGMLLHSLLFGIRHVQIEVARYSFQAIGELAGFHWKALEKGEPGLSRHKQAEPDVFVHFVRVILRMALFEDFNPVILDSCAGALYPLILIERDRYFAIADELRAEQPDTIVQQRLLTAFQALISFLKPEDIAMGNASTRKYRLLFKSHLFQFVADVRGFIQVK</sequence>
<dbReference type="InterPro" id="IPR044189">
    <property type="entry name" value="XPO4/7-like"/>
</dbReference>
<evidence type="ECO:0000256" key="4">
    <source>
        <dbReference type="ARBA" id="ARBA00022448"/>
    </source>
</evidence>
<evidence type="ECO:0000256" key="6">
    <source>
        <dbReference type="ARBA" id="ARBA00022927"/>
    </source>
</evidence>
<dbReference type="EMBL" id="SPLM01000036">
    <property type="protein sequence ID" value="TMW66236.1"/>
    <property type="molecule type" value="Genomic_DNA"/>
</dbReference>
<evidence type="ECO:0000256" key="7">
    <source>
        <dbReference type="ARBA" id="ARBA00023242"/>
    </source>
</evidence>
<keyword evidence="5" id="KW-0963">Cytoplasm</keyword>
<dbReference type="GO" id="GO:0005643">
    <property type="term" value="C:nuclear pore"/>
    <property type="evidence" value="ECO:0007669"/>
    <property type="project" value="TreeGrafter"/>
</dbReference>
<dbReference type="PANTHER" id="PTHR12596">
    <property type="entry name" value="EXPORTIN 4,7-RELATED"/>
    <property type="match status" value="1"/>
</dbReference>
<dbReference type="Gene3D" id="1.25.10.10">
    <property type="entry name" value="Leucine-rich Repeat Variant"/>
    <property type="match status" value="2"/>
</dbReference>
<protein>
    <recommendedName>
        <fullName evidence="8">Exportin-4</fullName>
    </recommendedName>
</protein>
<keyword evidence="4" id="KW-0813">Transport</keyword>
<dbReference type="InterPro" id="IPR011989">
    <property type="entry name" value="ARM-like"/>
</dbReference>
<dbReference type="GO" id="GO:0006611">
    <property type="term" value="P:protein export from nucleus"/>
    <property type="evidence" value="ECO:0007669"/>
    <property type="project" value="TreeGrafter"/>
</dbReference>
<comment type="subcellular location">
    <subcellularLocation>
        <location evidence="2">Cytoplasm</location>
    </subcellularLocation>
    <subcellularLocation>
        <location evidence="1">Nucleus</location>
    </subcellularLocation>
</comment>
<organism evidence="9 10">
    <name type="scientific">Pythium oligandrum</name>
    <name type="common">Mycoparasitic fungus</name>
    <dbReference type="NCBI Taxonomy" id="41045"/>
    <lineage>
        <taxon>Eukaryota</taxon>
        <taxon>Sar</taxon>
        <taxon>Stramenopiles</taxon>
        <taxon>Oomycota</taxon>
        <taxon>Peronosporomycetes</taxon>
        <taxon>Pythiales</taxon>
        <taxon>Pythiaceae</taxon>
        <taxon>Pythium</taxon>
    </lineage>
</organism>
<dbReference type="PANTHER" id="PTHR12596:SF1">
    <property type="entry name" value="EXPORTIN-4"/>
    <property type="match status" value="1"/>
</dbReference>
<accession>A0A8K1CP83</accession>
<dbReference type="GO" id="GO:0005737">
    <property type="term" value="C:cytoplasm"/>
    <property type="evidence" value="ECO:0007669"/>
    <property type="project" value="UniProtKB-SubCell"/>
</dbReference>